<organism evidence="2">
    <name type="scientific">Leucania separata nucleopolyhedrovirus</name>
    <name type="common">LsNPV</name>
    <dbReference type="NCBI Taxonomy" id="1307956"/>
    <lineage>
        <taxon>Viruses</taxon>
        <taxon>Viruses incertae sedis</taxon>
        <taxon>Naldaviricetes</taxon>
        <taxon>Lefavirales</taxon>
        <taxon>Baculoviridae</taxon>
        <taxon>Alphabaculovirus</taxon>
        <taxon>Alphabaculovirus leseparatae</taxon>
    </lineage>
</organism>
<evidence type="ECO:0000256" key="1">
    <source>
        <dbReference type="SAM" id="Phobius"/>
    </source>
</evidence>
<proteinExistence type="predicted"/>
<feature type="transmembrane region" description="Helical" evidence="1">
    <location>
        <begin position="76"/>
        <end position="99"/>
    </location>
</feature>
<reference evidence="2" key="1">
    <citation type="submission" date="1997-12" db="EMBL/GenBank/DDBJ databases">
        <title>LsMNPV genome DNA 1964bp fragment including p74 and another two ORFs.</title>
        <authorList>
            <person name="Jin T."/>
            <person name="Qi B."/>
            <person name="Qi Y."/>
        </authorList>
    </citation>
    <scope>NUCLEOTIDE SEQUENCE</scope>
</reference>
<organismHost>
    <name type="scientific">Lepidoptera</name>
    <name type="common">moths &amp; butterflies</name>
    <dbReference type="NCBI Taxonomy" id="7088"/>
</organismHost>
<gene>
    <name evidence="2" type="primary">p16</name>
</gene>
<protein>
    <submittedName>
        <fullName evidence="2">p16</fullName>
    </submittedName>
</protein>
<evidence type="ECO:0000313" key="2">
    <source>
        <dbReference type="EMBL" id="BAA24240.1"/>
    </source>
</evidence>
<name>O55564_NPVLS</name>
<keyword evidence="1" id="KW-0812">Transmembrane</keyword>
<keyword evidence="1" id="KW-0472">Membrane</keyword>
<accession>O55564</accession>
<dbReference type="EMBL" id="AB009455">
    <property type="protein sequence ID" value="BAA24240.1"/>
    <property type="molecule type" value="Genomic_DNA"/>
</dbReference>
<sequence length="146" mass="16843">MRTVRSRTRRCTDGVRSVRRRRAVALPERREHVRCVRTRRAGGWAIADRLSNLVGGVSIGNGRTGSRRRRRRRWRVHVFVGIKVVVVKVVTVVGTIELVRAVVVAYEMMTDENLSNEGRDRTDILIVRVVVTFDRRSRFVAPQLVR</sequence>
<keyword evidence="1" id="KW-1133">Transmembrane helix</keyword>